<protein>
    <submittedName>
        <fullName evidence="4">Thiazole tautomerase (Transcriptional regulator TenI)</fullName>
    </submittedName>
</protein>
<dbReference type="Proteomes" id="UP000199334">
    <property type="component" value="Unassembled WGS sequence"/>
</dbReference>
<dbReference type="NCBIfam" id="NF005819">
    <property type="entry name" value="PRK07695.1"/>
    <property type="match status" value="1"/>
</dbReference>
<proteinExistence type="predicted"/>
<dbReference type="InterPro" id="IPR022998">
    <property type="entry name" value="ThiamineP_synth_TenI"/>
</dbReference>
<evidence type="ECO:0000313" key="5">
    <source>
        <dbReference type="Proteomes" id="UP000199334"/>
    </source>
</evidence>
<dbReference type="GO" id="GO:0005737">
    <property type="term" value="C:cytoplasm"/>
    <property type="evidence" value="ECO:0007669"/>
    <property type="project" value="TreeGrafter"/>
</dbReference>
<dbReference type="OrthoDB" id="9815348at2"/>
<keyword evidence="5" id="KW-1185">Reference proteome</keyword>
<evidence type="ECO:0000256" key="2">
    <source>
        <dbReference type="ARBA" id="ARBA00022977"/>
    </source>
</evidence>
<dbReference type="PANTHER" id="PTHR20857">
    <property type="entry name" value="THIAMINE-PHOSPHATE PYROPHOSPHORYLASE"/>
    <property type="match status" value="1"/>
</dbReference>
<dbReference type="RefSeq" id="WP_093857393.1">
    <property type="nucleotide sequence ID" value="NZ_BJVZ01000005.1"/>
</dbReference>
<dbReference type="CDD" id="cd00564">
    <property type="entry name" value="TMP_TenI"/>
    <property type="match status" value="1"/>
</dbReference>
<dbReference type="STRING" id="237069.SAMN05216498_2998"/>
<dbReference type="Gene3D" id="3.20.20.70">
    <property type="entry name" value="Aldolase class I"/>
    <property type="match status" value="1"/>
</dbReference>
<dbReference type="GO" id="GO:0009228">
    <property type="term" value="P:thiamine biosynthetic process"/>
    <property type="evidence" value="ECO:0007669"/>
    <property type="project" value="UniProtKB-KW"/>
</dbReference>
<dbReference type="Pfam" id="PF02581">
    <property type="entry name" value="TMP-TENI"/>
    <property type="match status" value="1"/>
</dbReference>
<dbReference type="GO" id="GO:0004789">
    <property type="term" value="F:thiamine-phosphate diphosphorylase activity"/>
    <property type="evidence" value="ECO:0007669"/>
    <property type="project" value="TreeGrafter"/>
</dbReference>
<dbReference type="PANTHER" id="PTHR20857:SF22">
    <property type="entry name" value="THIAZOLE TAUTOMERASE"/>
    <property type="match status" value="1"/>
</dbReference>
<organism evidence="4 5">
    <name type="scientific">Tenuibacillus multivorans</name>
    <dbReference type="NCBI Taxonomy" id="237069"/>
    <lineage>
        <taxon>Bacteria</taxon>
        <taxon>Bacillati</taxon>
        <taxon>Bacillota</taxon>
        <taxon>Bacilli</taxon>
        <taxon>Bacillales</taxon>
        <taxon>Bacillaceae</taxon>
        <taxon>Tenuibacillus</taxon>
    </lineage>
</organism>
<keyword evidence="2" id="KW-0784">Thiamine biosynthesis</keyword>
<dbReference type="SUPFAM" id="SSF51391">
    <property type="entry name" value="Thiamin phosphate synthase"/>
    <property type="match status" value="1"/>
</dbReference>
<gene>
    <name evidence="4" type="ORF">SAMN05216498_2998</name>
</gene>
<evidence type="ECO:0000256" key="1">
    <source>
        <dbReference type="ARBA" id="ARBA00004948"/>
    </source>
</evidence>
<accession>A0A1H0DYR0</accession>
<evidence type="ECO:0000313" key="4">
    <source>
        <dbReference type="EMBL" id="SDN75282.1"/>
    </source>
</evidence>
<comment type="pathway">
    <text evidence="1">Cofactor biosynthesis; thiamine diphosphate biosynthesis.</text>
</comment>
<feature type="domain" description="Thiamine phosphate synthase/TenI" evidence="3">
    <location>
        <begin position="6"/>
        <end position="180"/>
    </location>
</feature>
<reference evidence="4 5" key="1">
    <citation type="submission" date="2016-10" db="EMBL/GenBank/DDBJ databases">
        <authorList>
            <person name="de Groot N.N."/>
        </authorList>
    </citation>
    <scope>NUCLEOTIDE SEQUENCE [LARGE SCALE GENOMIC DNA]</scope>
    <source>
        <strain evidence="4 5">CGMCC 1.3442</strain>
    </source>
</reference>
<dbReference type="EMBL" id="FNIG01000008">
    <property type="protein sequence ID" value="SDN75282.1"/>
    <property type="molecule type" value="Genomic_DNA"/>
</dbReference>
<name>A0A1H0DYR0_9BACI</name>
<sequence length="199" mass="21986">MGEIHLISNGKWSLHEFADVASNCITEIDYVHLREKNRTDEELETGVDHLINAGIPTSKIMINDRVSVASHKQVRGVQLAYHSLDVKTVRQHYPDLRIGRSVHSVVEAKKAEQDGADYVLYGHIFKSNSKPGLKPRGLENLKNLIEQVSIPVIAIGGITPHNANKVMECGAHGIAVMSGILESENPKKVTQHYRGGVSR</sequence>
<dbReference type="AlphaFoldDB" id="A0A1H0DYR0"/>
<dbReference type="InterPro" id="IPR013785">
    <property type="entry name" value="Aldolase_TIM"/>
</dbReference>
<dbReference type="InterPro" id="IPR036206">
    <property type="entry name" value="ThiamineP_synth_sf"/>
</dbReference>
<evidence type="ECO:0000259" key="3">
    <source>
        <dbReference type="Pfam" id="PF02581"/>
    </source>
</evidence>